<protein>
    <submittedName>
        <fullName evidence="2">Uncharacterized protein</fullName>
    </submittedName>
</protein>
<evidence type="ECO:0000313" key="3">
    <source>
        <dbReference type="Proteomes" id="UP000032748"/>
    </source>
</evidence>
<evidence type="ECO:0000256" key="1">
    <source>
        <dbReference type="SAM" id="MobiDB-lite"/>
    </source>
</evidence>
<feature type="compositionally biased region" description="Basic and acidic residues" evidence="1">
    <location>
        <begin position="50"/>
        <end position="59"/>
    </location>
</feature>
<dbReference type="AlphaFoldDB" id="A0A0D5XUC1"/>
<sequence length="113" mass="12058">MQRQHRTYAGHVPWHILLGHADHSHRHRGGRGELGAGRLELEPQAPGNDNGEHACEHNDGFSITHGRQRRGGKGNGKMASINGPVIAGQPGQQRDACLTALSAKAEPGRRAAG</sequence>
<proteinExistence type="predicted"/>
<dbReference type="EMBL" id="CP011110">
    <property type="protein sequence ID" value="AKA22676.1"/>
    <property type="molecule type" value="Genomic_DNA"/>
</dbReference>
<accession>A0A0D5XUC1</accession>
<reference evidence="2 3" key="1">
    <citation type="journal article" date="2015" name="Mol. Plant Microbe Interact.">
        <title>Comparative Genomic Analysis of Pseudomonas chlororaphis PCL1606 Reveals New Insight into Antifungal Compounds Involved in Biocontrol.</title>
        <authorList>
            <person name="Calderon C.E."/>
            <person name="Ramos C."/>
            <person name="de Vicente A."/>
            <person name="Cazorla F.M."/>
        </authorList>
    </citation>
    <scope>NUCLEOTIDE SEQUENCE [LARGE SCALE GENOMIC DNA]</scope>
    <source>
        <strain evidence="2 3">PCL1606</strain>
    </source>
</reference>
<name>A0A0D5XUC1_9PSED</name>
<dbReference type="KEGG" id="pcz:PCL1606_12200"/>
<dbReference type="Proteomes" id="UP000032748">
    <property type="component" value="Chromosome"/>
</dbReference>
<dbReference type="PATRIC" id="fig|587753.10.peg.1214"/>
<feature type="region of interest" description="Disordered" evidence="1">
    <location>
        <begin position="23"/>
        <end position="93"/>
    </location>
</feature>
<gene>
    <name evidence="2" type="ORF">PCL1606_12200</name>
</gene>
<organism evidence="2 3">
    <name type="scientific">Pseudomonas chlororaphis</name>
    <dbReference type="NCBI Taxonomy" id="587753"/>
    <lineage>
        <taxon>Bacteria</taxon>
        <taxon>Pseudomonadati</taxon>
        <taxon>Pseudomonadota</taxon>
        <taxon>Gammaproteobacteria</taxon>
        <taxon>Pseudomonadales</taxon>
        <taxon>Pseudomonadaceae</taxon>
        <taxon>Pseudomonas</taxon>
    </lineage>
</organism>
<evidence type="ECO:0000313" key="2">
    <source>
        <dbReference type="EMBL" id="AKA22676.1"/>
    </source>
</evidence>